<feature type="compositionally biased region" description="Polar residues" evidence="1">
    <location>
        <begin position="258"/>
        <end position="267"/>
    </location>
</feature>
<dbReference type="AlphaFoldDB" id="A0A6A4SW25"/>
<comment type="caution">
    <text evidence="2">The sequence shown here is derived from an EMBL/GenBank/DDBJ whole genome shotgun (WGS) entry which is preliminary data.</text>
</comment>
<evidence type="ECO:0000256" key="1">
    <source>
        <dbReference type="SAM" id="MobiDB-lite"/>
    </source>
</evidence>
<accession>A0A6A4SW25</accession>
<evidence type="ECO:0000313" key="3">
    <source>
        <dbReference type="Proteomes" id="UP000438429"/>
    </source>
</evidence>
<organism evidence="2 3">
    <name type="scientific">Scophthalmus maximus</name>
    <name type="common">Turbot</name>
    <name type="synonym">Psetta maxima</name>
    <dbReference type="NCBI Taxonomy" id="52904"/>
    <lineage>
        <taxon>Eukaryota</taxon>
        <taxon>Metazoa</taxon>
        <taxon>Chordata</taxon>
        <taxon>Craniata</taxon>
        <taxon>Vertebrata</taxon>
        <taxon>Euteleostomi</taxon>
        <taxon>Actinopterygii</taxon>
        <taxon>Neopterygii</taxon>
        <taxon>Teleostei</taxon>
        <taxon>Neoteleostei</taxon>
        <taxon>Acanthomorphata</taxon>
        <taxon>Carangaria</taxon>
        <taxon>Pleuronectiformes</taxon>
        <taxon>Pleuronectoidei</taxon>
        <taxon>Scophthalmidae</taxon>
        <taxon>Scophthalmus</taxon>
    </lineage>
</organism>
<feature type="region of interest" description="Disordered" evidence="1">
    <location>
        <begin position="1"/>
        <end position="465"/>
    </location>
</feature>
<proteinExistence type="predicted"/>
<protein>
    <submittedName>
        <fullName evidence="2">Uncharacterized protein</fullName>
    </submittedName>
</protein>
<dbReference type="Proteomes" id="UP000438429">
    <property type="component" value="Unassembled WGS sequence"/>
</dbReference>
<feature type="compositionally biased region" description="Basic and acidic residues" evidence="1">
    <location>
        <begin position="17"/>
        <end position="29"/>
    </location>
</feature>
<feature type="compositionally biased region" description="Basic and acidic residues" evidence="1">
    <location>
        <begin position="113"/>
        <end position="132"/>
    </location>
</feature>
<evidence type="ECO:0000313" key="2">
    <source>
        <dbReference type="EMBL" id="KAF0037717.1"/>
    </source>
</evidence>
<feature type="compositionally biased region" description="Basic and acidic residues" evidence="1">
    <location>
        <begin position="60"/>
        <end position="70"/>
    </location>
</feature>
<gene>
    <name evidence="2" type="ORF">F2P81_010591</name>
</gene>
<reference evidence="2 3" key="1">
    <citation type="submission" date="2019-06" db="EMBL/GenBank/DDBJ databases">
        <title>Draft genomes of female and male turbot (Scophthalmus maximus).</title>
        <authorList>
            <person name="Xu H."/>
            <person name="Xu X.-W."/>
            <person name="Shao C."/>
            <person name="Chen S."/>
        </authorList>
    </citation>
    <scope>NUCLEOTIDE SEQUENCE [LARGE SCALE GENOMIC DNA]</scope>
    <source>
        <strain evidence="2">Ysfricsl-2016a</strain>
        <tissue evidence="2">Blood</tissue>
    </source>
</reference>
<name>A0A6A4SW25_SCOMX</name>
<feature type="compositionally biased region" description="Basic and acidic residues" evidence="1">
    <location>
        <begin position="306"/>
        <end position="315"/>
    </location>
</feature>
<sequence>METNQQDEAAGQSCLTKQDDSREEKHAEETNMCLKNGTVKAFEGQEETDGIKSSNAPQLEDCKVHTDSHTNKSGMKEITPQEGFSSPPQTCTDQPQLSLPTSEESDGSYATASERHLDAQEKCHSERNRETSQEEPGNTCMTDVKEITKEAAPGLPAKKKRRMGMCGLTEKERSHFLQTQKTRENGQSGAGRAEKQICNNNTADLVAQEESTPSLSAASSPLSIPVDPITEQSKAEIKIESSPCGENDRSETEVHITVPNSDGTSTVCDPGCSEGTSCEVQGGTEPGPEQTGEPKSDPPTQDEAEEHLVTGEQRELGGSSAEIATQPTEKEREDGEDGSTKADLSAGIGSHSNPTQIEETEKKKDDGETLQVNREMGGNDEEMVVDASAGAESERTSSLVPRPGGFNCGSVEFSEAAATPTGSEKKDSCDPEEEPGPPPVNSKHTGTRDTTDPFGSGRSDYVSDSQLNTIVLISIKMA</sequence>
<feature type="compositionally biased region" description="Low complexity" evidence="1">
    <location>
        <begin position="281"/>
        <end position="293"/>
    </location>
</feature>
<feature type="compositionally biased region" description="Polar residues" evidence="1">
    <location>
        <begin position="82"/>
        <end position="102"/>
    </location>
</feature>
<feature type="compositionally biased region" description="Low complexity" evidence="1">
    <location>
        <begin position="213"/>
        <end position="223"/>
    </location>
</feature>
<dbReference type="EMBL" id="VEVO01000009">
    <property type="protein sequence ID" value="KAF0037717.1"/>
    <property type="molecule type" value="Genomic_DNA"/>
</dbReference>